<gene>
    <name evidence="3" type="ORF">EVOR1521_LOCUS26822</name>
</gene>
<evidence type="ECO:0000256" key="1">
    <source>
        <dbReference type="ARBA" id="ARBA00022857"/>
    </source>
</evidence>
<dbReference type="SUPFAM" id="SSF51735">
    <property type="entry name" value="NAD(P)-binding Rossmann-fold domains"/>
    <property type="match status" value="1"/>
</dbReference>
<protein>
    <recommendedName>
        <fullName evidence="2">Enoyl reductase (ER) domain-containing protein</fullName>
    </recommendedName>
</protein>
<dbReference type="PANTHER" id="PTHR44154:SF1">
    <property type="entry name" value="QUINONE OXIDOREDUCTASE"/>
    <property type="match status" value="1"/>
</dbReference>
<dbReference type="InterPro" id="IPR011032">
    <property type="entry name" value="GroES-like_sf"/>
</dbReference>
<keyword evidence="1" id="KW-0521">NADP</keyword>
<dbReference type="GO" id="GO:0070402">
    <property type="term" value="F:NADPH binding"/>
    <property type="evidence" value="ECO:0007669"/>
    <property type="project" value="TreeGrafter"/>
</dbReference>
<organism evidence="3 4">
    <name type="scientific">Effrenium voratum</name>
    <dbReference type="NCBI Taxonomy" id="2562239"/>
    <lineage>
        <taxon>Eukaryota</taxon>
        <taxon>Sar</taxon>
        <taxon>Alveolata</taxon>
        <taxon>Dinophyceae</taxon>
        <taxon>Suessiales</taxon>
        <taxon>Symbiodiniaceae</taxon>
        <taxon>Effrenium</taxon>
    </lineage>
</organism>
<dbReference type="EMBL" id="CAUJNA010003537">
    <property type="protein sequence ID" value="CAJ1404366.1"/>
    <property type="molecule type" value="Genomic_DNA"/>
</dbReference>
<dbReference type="InterPro" id="IPR036291">
    <property type="entry name" value="NAD(P)-bd_dom_sf"/>
</dbReference>
<dbReference type="InterPro" id="IPR020843">
    <property type="entry name" value="ER"/>
</dbReference>
<dbReference type="AlphaFoldDB" id="A0AA36JEU9"/>
<dbReference type="GO" id="GO:0003730">
    <property type="term" value="F:mRNA 3'-UTR binding"/>
    <property type="evidence" value="ECO:0007669"/>
    <property type="project" value="TreeGrafter"/>
</dbReference>
<dbReference type="InterPro" id="IPR051603">
    <property type="entry name" value="Zinc-ADH_QOR/CCCR"/>
</dbReference>
<dbReference type="SMART" id="SM00829">
    <property type="entry name" value="PKS_ER"/>
    <property type="match status" value="1"/>
</dbReference>
<dbReference type="SUPFAM" id="SSF50129">
    <property type="entry name" value="GroES-like"/>
    <property type="match status" value="1"/>
</dbReference>
<dbReference type="Gene3D" id="3.90.180.10">
    <property type="entry name" value="Medium-chain alcohol dehydrogenases, catalytic domain"/>
    <property type="match status" value="1"/>
</dbReference>
<comment type="caution">
    <text evidence="3">The sequence shown here is derived from an EMBL/GenBank/DDBJ whole genome shotgun (WGS) entry which is preliminary data.</text>
</comment>
<dbReference type="Proteomes" id="UP001178507">
    <property type="component" value="Unassembled WGS sequence"/>
</dbReference>
<feature type="domain" description="Enoyl reductase (ER)" evidence="2">
    <location>
        <begin position="12"/>
        <end position="328"/>
    </location>
</feature>
<sequence length="336" mass="34254">MRISAVVAEAFGGPEVLQLSSKELSPLQSGQVRVKVEAAGVNPSDTYLRLGVHGPYAAVPHLLPNLPWTPGKDGAGVVEEVAPDVTHLKVGQRVYTCAGGTGTYASHANLDAAGVFPLPDGITFAEGACVGVPCATAYYALRFRAQAAGRVFVHGASGAVGLAAVMLAKDLGCFVVGTAGTSAGLQAIASAGADVAICHREEGYIAKCQTAAPEGFDVILEMAAHANLPADLQLAGPKCRLCIVGSKAEPVAVNPRLLMPKEIDMKGVFLGSASASELKDTHAALYDAMERRALVPVVAQQLPLSEAGKAHVEVMAPSAGGAAGNVVLVPGMDSCL</sequence>
<dbReference type="GO" id="GO:0003960">
    <property type="term" value="F:quinone reductase (NADPH) activity"/>
    <property type="evidence" value="ECO:0007669"/>
    <property type="project" value="TreeGrafter"/>
</dbReference>
<dbReference type="InterPro" id="IPR013149">
    <property type="entry name" value="ADH-like_C"/>
</dbReference>
<dbReference type="InterPro" id="IPR013154">
    <property type="entry name" value="ADH-like_N"/>
</dbReference>
<dbReference type="Pfam" id="PF08240">
    <property type="entry name" value="ADH_N"/>
    <property type="match status" value="1"/>
</dbReference>
<reference evidence="3" key="1">
    <citation type="submission" date="2023-08" db="EMBL/GenBank/DDBJ databases">
        <authorList>
            <person name="Chen Y."/>
            <person name="Shah S."/>
            <person name="Dougan E. K."/>
            <person name="Thang M."/>
            <person name="Chan C."/>
        </authorList>
    </citation>
    <scope>NUCLEOTIDE SEQUENCE</scope>
</reference>
<dbReference type="PANTHER" id="PTHR44154">
    <property type="entry name" value="QUINONE OXIDOREDUCTASE"/>
    <property type="match status" value="1"/>
</dbReference>
<accession>A0AA36JEU9</accession>
<dbReference type="CDD" id="cd08253">
    <property type="entry name" value="zeta_crystallin"/>
    <property type="match status" value="1"/>
</dbReference>
<keyword evidence="4" id="KW-1185">Reference proteome</keyword>
<evidence type="ECO:0000313" key="3">
    <source>
        <dbReference type="EMBL" id="CAJ1404366.1"/>
    </source>
</evidence>
<dbReference type="GO" id="GO:0005829">
    <property type="term" value="C:cytosol"/>
    <property type="evidence" value="ECO:0007669"/>
    <property type="project" value="TreeGrafter"/>
</dbReference>
<dbReference type="Gene3D" id="3.40.50.720">
    <property type="entry name" value="NAD(P)-binding Rossmann-like Domain"/>
    <property type="match status" value="1"/>
</dbReference>
<evidence type="ECO:0000313" key="4">
    <source>
        <dbReference type="Proteomes" id="UP001178507"/>
    </source>
</evidence>
<proteinExistence type="predicted"/>
<dbReference type="Pfam" id="PF00107">
    <property type="entry name" value="ADH_zinc_N"/>
    <property type="match status" value="1"/>
</dbReference>
<name>A0AA36JEU9_9DINO</name>
<evidence type="ECO:0000259" key="2">
    <source>
        <dbReference type="SMART" id="SM00829"/>
    </source>
</evidence>